<reference evidence="2 3" key="1">
    <citation type="submission" date="2020-03" db="EMBL/GenBank/DDBJ databases">
        <title>WGS of actinomycetes isolated from Thailand.</title>
        <authorList>
            <person name="Thawai C."/>
        </authorList>
    </citation>
    <scope>NUCLEOTIDE SEQUENCE [LARGE SCALE GENOMIC DNA]</scope>
    <source>
        <strain evidence="2 3">PRB2-1</strain>
    </source>
</reference>
<comment type="caution">
    <text evidence="2">The sequence shown here is derived from an EMBL/GenBank/DDBJ whole genome shotgun (WGS) entry which is preliminary data.</text>
</comment>
<dbReference type="Pfam" id="PF14100">
    <property type="entry name" value="DUF6807"/>
    <property type="match status" value="1"/>
</dbReference>
<dbReference type="InterPro" id="IPR029475">
    <property type="entry name" value="DUF6807"/>
</dbReference>
<gene>
    <name evidence="2" type="ORF">HCN08_13400</name>
</gene>
<keyword evidence="3" id="KW-1185">Reference proteome</keyword>
<organism evidence="2 3">
    <name type="scientific">Actinacidiphila epipremni</name>
    <dbReference type="NCBI Taxonomy" id="2053013"/>
    <lineage>
        <taxon>Bacteria</taxon>
        <taxon>Bacillati</taxon>
        <taxon>Actinomycetota</taxon>
        <taxon>Actinomycetes</taxon>
        <taxon>Kitasatosporales</taxon>
        <taxon>Streptomycetaceae</taxon>
        <taxon>Actinacidiphila</taxon>
    </lineage>
</organism>
<sequence length="294" mass="31074">MTRTAGNRRSDHEAAHRPLPLTAGGHDVGRYGWDAPAPPQAVVRPVAHPLRAPGGALLTGTHPADHPWHSGLGLALPDVNGVNLWGGPTYVRDHGYRPGELGTVREAAPARQDGDTLGHDLLWCDGSGRELLHETRRIRVGAGPGGAWSLEWSSELTTAGDRAVALGSPGSNGRTGAGYGGFFWRLPPLPADRVTVFTARQAGEEAVNGSRADWLALAVDDGAASWTAVLAGTDPRTRQDPWFVRVAEYAGIGSALAWSAPVRLEPGRRLPITLRLVVADGVRDRAGAEALLAR</sequence>
<name>A0ABX0ZKJ9_9ACTN</name>
<accession>A0ABX0ZKJ9</accession>
<dbReference type="Proteomes" id="UP000734511">
    <property type="component" value="Unassembled WGS sequence"/>
</dbReference>
<evidence type="ECO:0000313" key="2">
    <source>
        <dbReference type="EMBL" id="NJP44389.1"/>
    </source>
</evidence>
<feature type="region of interest" description="Disordered" evidence="1">
    <location>
        <begin position="1"/>
        <end position="23"/>
    </location>
</feature>
<evidence type="ECO:0000256" key="1">
    <source>
        <dbReference type="SAM" id="MobiDB-lite"/>
    </source>
</evidence>
<evidence type="ECO:0000313" key="3">
    <source>
        <dbReference type="Proteomes" id="UP000734511"/>
    </source>
</evidence>
<proteinExistence type="predicted"/>
<dbReference type="EMBL" id="JAATEJ010000008">
    <property type="protein sequence ID" value="NJP44389.1"/>
    <property type="molecule type" value="Genomic_DNA"/>
</dbReference>
<protein>
    <submittedName>
        <fullName evidence="2">Oxidoreductase</fullName>
    </submittedName>
</protein>
<dbReference type="RefSeq" id="WP_167983248.1">
    <property type="nucleotide sequence ID" value="NZ_JAATEJ010000008.1"/>
</dbReference>